<dbReference type="PANTHER" id="PTHR33144:SF25">
    <property type="entry name" value="DUF4216 DOMAIN-CONTAINING PROTEIN"/>
    <property type="match status" value="1"/>
</dbReference>
<accession>A0A1R3JME8</accession>
<dbReference type="STRING" id="93759.A0A1R3JME8"/>
<evidence type="ECO:0000313" key="3">
    <source>
        <dbReference type="Proteomes" id="UP000187203"/>
    </source>
</evidence>
<organism evidence="2 3">
    <name type="scientific">Corchorus olitorius</name>
    <dbReference type="NCBI Taxonomy" id="93759"/>
    <lineage>
        <taxon>Eukaryota</taxon>
        <taxon>Viridiplantae</taxon>
        <taxon>Streptophyta</taxon>
        <taxon>Embryophyta</taxon>
        <taxon>Tracheophyta</taxon>
        <taxon>Spermatophyta</taxon>
        <taxon>Magnoliopsida</taxon>
        <taxon>eudicotyledons</taxon>
        <taxon>Gunneridae</taxon>
        <taxon>Pentapetalae</taxon>
        <taxon>rosids</taxon>
        <taxon>malvids</taxon>
        <taxon>Malvales</taxon>
        <taxon>Malvaceae</taxon>
        <taxon>Grewioideae</taxon>
        <taxon>Apeibeae</taxon>
        <taxon>Corchorus</taxon>
    </lineage>
</organism>
<protein>
    <recommendedName>
        <fullName evidence="4">Transposase, Ptta/En/Spm, plant</fullName>
    </recommendedName>
</protein>
<dbReference type="OrthoDB" id="1734008at2759"/>
<dbReference type="PANTHER" id="PTHR33144">
    <property type="entry name" value="OS10G0409366 PROTEIN-RELATED"/>
    <property type="match status" value="1"/>
</dbReference>
<proteinExistence type="predicted"/>
<dbReference type="EMBL" id="AWUE01015713">
    <property type="protein sequence ID" value="OMO96026.1"/>
    <property type="molecule type" value="Genomic_DNA"/>
</dbReference>
<sequence length="251" mass="28446">MYRRSRNIVITSAPQPPADEGGNSSTGGTLGLDIPKADYARARHSKSGLCSQCFYHSDDFASDDISKLVAKQLRPSYLHIYDPLHSPAIPTKRTKNFGYSSDTKSELVDERGSIRRRRGKTRLAELAKLKPGKRVVVNGNNFGQRVGDSTSLMTGYMGKLAKNGKLLPINALSWRNILDADKERVVQRVKDKFFLTDVPDKYIRKSIGKKWRDHKSILKKRYFDINKTPQAVKADWTAELVQSQWEDLVDY</sequence>
<name>A0A1R3JME8_9ROSI</name>
<gene>
    <name evidence="2" type="ORF">COLO4_15543</name>
</gene>
<dbReference type="AlphaFoldDB" id="A0A1R3JME8"/>
<keyword evidence="3" id="KW-1185">Reference proteome</keyword>
<feature type="region of interest" description="Disordered" evidence="1">
    <location>
        <begin position="1"/>
        <end position="30"/>
    </location>
</feature>
<comment type="caution">
    <text evidence="2">The sequence shown here is derived from an EMBL/GenBank/DDBJ whole genome shotgun (WGS) entry which is preliminary data.</text>
</comment>
<reference evidence="3" key="1">
    <citation type="submission" date="2013-09" db="EMBL/GenBank/DDBJ databases">
        <title>Corchorus olitorius genome sequencing.</title>
        <authorList>
            <person name="Alam M."/>
            <person name="Haque M.S."/>
            <person name="Islam M.S."/>
            <person name="Emdad E.M."/>
            <person name="Islam M.M."/>
            <person name="Ahmed B."/>
            <person name="Halim A."/>
            <person name="Hossen Q.M.M."/>
            <person name="Hossain M.Z."/>
            <person name="Ahmed R."/>
            <person name="Khan M.M."/>
            <person name="Islam R."/>
            <person name="Rashid M.M."/>
            <person name="Khan S.A."/>
            <person name="Rahman M.S."/>
            <person name="Alam M."/>
            <person name="Yahiya A.S."/>
            <person name="Khan M.S."/>
            <person name="Azam M.S."/>
            <person name="Haque T."/>
            <person name="Lashkar M.Z.H."/>
            <person name="Akhand A.I."/>
            <person name="Morshed G."/>
            <person name="Roy S."/>
            <person name="Uddin K.S."/>
            <person name="Rabeya T."/>
            <person name="Hossain A.S."/>
            <person name="Chowdhury A."/>
            <person name="Snigdha A.R."/>
            <person name="Mortoza M.S."/>
            <person name="Matin S.A."/>
            <person name="Hoque S.M.E."/>
            <person name="Islam M.K."/>
            <person name="Roy D.K."/>
            <person name="Haider R."/>
            <person name="Moosa M.M."/>
            <person name="Elias S.M."/>
            <person name="Hasan A.M."/>
            <person name="Jahan S."/>
            <person name="Shafiuddin M."/>
            <person name="Mahmood N."/>
            <person name="Shommy N.S."/>
        </authorList>
    </citation>
    <scope>NUCLEOTIDE SEQUENCE [LARGE SCALE GENOMIC DNA]</scope>
    <source>
        <strain evidence="3">cv. O-4</strain>
    </source>
</reference>
<evidence type="ECO:0000256" key="1">
    <source>
        <dbReference type="SAM" id="MobiDB-lite"/>
    </source>
</evidence>
<evidence type="ECO:0008006" key="4">
    <source>
        <dbReference type="Google" id="ProtNLM"/>
    </source>
</evidence>
<evidence type="ECO:0000313" key="2">
    <source>
        <dbReference type="EMBL" id="OMO96026.1"/>
    </source>
</evidence>
<dbReference type="Proteomes" id="UP000187203">
    <property type="component" value="Unassembled WGS sequence"/>
</dbReference>